<protein>
    <submittedName>
        <fullName evidence="1">Uncharacterized protein</fullName>
    </submittedName>
</protein>
<organism evidence="1">
    <name type="scientific">gut metagenome</name>
    <dbReference type="NCBI Taxonomy" id="749906"/>
    <lineage>
        <taxon>unclassified sequences</taxon>
        <taxon>metagenomes</taxon>
        <taxon>organismal metagenomes</taxon>
    </lineage>
</organism>
<name>J9GM54_9ZZZZ</name>
<comment type="caution">
    <text evidence="1">The sequence shown here is derived from an EMBL/GenBank/DDBJ whole genome shotgun (WGS) entry which is preliminary data.</text>
</comment>
<sequence>MNEVVETIEKFIQKKAGRFSNLEQVEIYNEIINYLDDQVRMSMMQEYNLDSCSDED</sequence>
<reference evidence="1" key="1">
    <citation type="journal article" date="2012" name="PLoS ONE">
        <title>Gene sets for utilization of primary and secondary nutrition supplies in the distal gut of endangered iberian lynx.</title>
        <authorList>
            <person name="Alcaide M."/>
            <person name="Messina E."/>
            <person name="Richter M."/>
            <person name="Bargiela R."/>
            <person name="Peplies J."/>
            <person name="Huws S.A."/>
            <person name="Newbold C.J."/>
            <person name="Golyshin P.N."/>
            <person name="Simon M.A."/>
            <person name="Lopez G."/>
            <person name="Yakimov M.M."/>
            <person name="Ferrer M."/>
        </authorList>
    </citation>
    <scope>NUCLEOTIDE SEQUENCE</scope>
</reference>
<dbReference type="AlphaFoldDB" id="J9GM54"/>
<gene>
    <name evidence="1" type="ORF">EVA_03331</name>
</gene>
<evidence type="ECO:0000313" key="1">
    <source>
        <dbReference type="EMBL" id="EJX08559.1"/>
    </source>
</evidence>
<dbReference type="EMBL" id="AMCI01000593">
    <property type="protein sequence ID" value="EJX08559.1"/>
    <property type="molecule type" value="Genomic_DNA"/>
</dbReference>
<proteinExistence type="predicted"/>
<accession>J9GM54</accession>